<dbReference type="InterPro" id="IPR011639">
    <property type="entry name" value="MethylTrfase_TaqI-like_dom"/>
</dbReference>
<dbReference type="RefSeq" id="WP_006111179.1">
    <property type="nucleotide sequence ID" value="NZ_AOIO01000041.1"/>
</dbReference>
<dbReference type="STRING" id="29540.C481_20406"/>
<accession>M0AFY7</accession>
<evidence type="ECO:0000256" key="5">
    <source>
        <dbReference type="ARBA" id="ARBA00047942"/>
    </source>
</evidence>
<dbReference type="InterPro" id="IPR002052">
    <property type="entry name" value="DNA_methylase_N6_adenine_CS"/>
</dbReference>
<dbReference type="PANTHER" id="PTHR33841">
    <property type="entry name" value="DNA METHYLTRANSFERASE YEEA-RELATED"/>
    <property type="match status" value="1"/>
</dbReference>
<dbReference type="PRINTS" id="PR00507">
    <property type="entry name" value="N12N6MTFRASE"/>
</dbReference>
<reference evidence="8 9" key="1">
    <citation type="journal article" date="2014" name="PLoS Genet.">
        <title>Phylogenetically driven sequencing of extremely halophilic archaea reveals strategies for static and dynamic osmo-response.</title>
        <authorList>
            <person name="Becker E.A."/>
            <person name="Seitzer P.M."/>
            <person name="Tritt A."/>
            <person name="Larsen D."/>
            <person name="Krusor M."/>
            <person name="Yao A.I."/>
            <person name="Wu D."/>
            <person name="Madern D."/>
            <person name="Eisen J.A."/>
            <person name="Darling A.E."/>
            <person name="Facciotti M.T."/>
        </authorList>
    </citation>
    <scope>NUCLEOTIDE SEQUENCE [LARGE SCALE GENOMIC DNA]</scope>
    <source>
        <strain evidence="8 9">DSM 12278</strain>
    </source>
</reference>
<dbReference type="Pfam" id="PF07669">
    <property type="entry name" value="Eco57I"/>
    <property type="match status" value="1"/>
</dbReference>
<keyword evidence="9" id="KW-1185">Reference proteome</keyword>
<comment type="catalytic activity">
    <reaction evidence="5">
        <text>a 2'-deoxyadenosine in DNA + S-adenosyl-L-methionine = an N(6)-methyl-2'-deoxyadenosine in DNA + S-adenosyl-L-homocysteine + H(+)</text>
        <dbReference type="Rhea" id="RHEA:15197"/>
        <dbReference type="Rhea" id="RHEA-COMP:12418"/>
        <dbReference type="Rhea" id="RHEA-COMP:12419"/>
        <dbReference type="ChEBI" id="CHEBI:15378"/>
        <dbReference type="ChEBI" id="CHEBI:57856"/>
        <dbReference type="ChEBI" id="CHEBI:59789"/>
        <dbReference type="ChEBI" id="CHEBI:90615"/>
        <dbReference type="ChEBI" id="CHEBI:90616"/>
        <dbReference type="EC" id="2.1.1.72"/>
    </reaction>
</comment>
<evidence type="ECO:0000256" key="1">
    <source>
        <dbReference type="ARBA" id="ARBA00011900"/>
    </source>
</evidence>
<dbReference type="EMBL" id="AOIO01000041">
    <property type="protein sequence ID" value="ELY97449.1"/>
    <property type="molecule type" value="Genomic_DNA"/>
</dbReference>
<dbReference type="PROSITE" id="PS00092">
    <property type="entry name" value="N6_MTASE"/>
    <property type="match status" value="1"/>
</dbReference>
<evidence type="ECO:0000313" key="8">
    <source>
        <dbReference type="EMBL" id="ELY97449.1"/>
    </source>
</evidence>
<gene>
    <name evidence="8" type="ORF">C481_20406</name>
</gene>
<evidence type="ECO:0000256" key="4">
    <source>
        <dbReference type="ARBA" id="ARBA00022691"/>
    </source>
</evidence>
<protein>
    <recommendedName>
        <fullName evidence="1">site-specific DNA-methyltransferase (adenine-specific)</fullName>
        <ecNumber evidence="1">2.1.1.72</ecNumber>
    </recommendedName>
</protein>
<dbReference type="OrthoDB" id="170702at2157"/>
<dbReference type="GO" id="GO:0006304">
    <property type="term" value="P:DNA modification"/>
    <property type="evidence" value="ECO:0007669"/>
    <property type="project" value="InterPro"/>
</dbReference>
<evidence type="ECO:0000256" key="3">
    <source>
        <dbReference type="ARBA" id="ARBA00022679"/>
    </source>
</evidence>
<dbReference type="Proteomes" id="UP000011554">
    <property type="component" value="Unassembled WGS sequence"/>
</dbReference>
<organism evidence="8 9">
    <name type="scientific">Natrialba asiatica (strain ATCC 700177 / DSM 12278 / JCM 9576 / FERM P-10747 / NBRC 102637 / 172P1)</name>
    <dbReference type="NCBI Taxonomy" id="29540"/>
    <lineage>
        <taxon>Archaea</taxon>
        <taxon>Methanobacteriati</taxon>
        <taxon>Methanobacteriota</taxon>
        <taxon>Stenosarchaea group</taxon>
        <taxon>Halobacteria</taxon>
        <taxon>Halobacteriales</taxon>
        <taxon>Natrialbaceae</taxon>
        <taxon>Natrialba</taxon>
    </lineage>
</organism>
<comment type="caution">
    <text evidence="8">The sequence shown here is derived from an EMBL/GenBank/DDBJ whole genome shotgun (WGS) entry which is preliminary data.</text>
</comment>
<evidence type="ECO:0000259" key="7">
    <source>
        <dbReference type="Pfam" id="PF07669"/>
    </source>
</evidence>
<dbReference type="InterPro" id="IPR050953">
    <property type="entry name" value="N4_N6_ade-DNA_methylase"/>
</dbReference>
<proteinExistence type="predicted"/>
<dbReference type="GO" id="GO:0009007">
    <property type="term" value="F:site-specific DNA-methyltransferase (adenine-specific) activity"/>
    <property type="evidence" value="ECO:0007669"/>
    <property type="project" value="UniProtKB-EC"/>
</dbReference>
<feature type="coiled-coil region" evidence="6">
    <location>
        <begin position="1398"/>
        <end position="1425"/>
    </location>
</feature>
<dbReference type="Gene3D" id="3.40.50.150">
    <property type="entry name" value="Vaccinia Virus protein VP39"/>
    <property type="match status" value="2"/>
</dbReference>
<dbReference type="eggNOG" id="arCOG02635">
    <property type="taxonomic scope" value="Archaea"/>
</dbReference>
<keyword evidence="4" id="KW-0949">S-adenosyl-L-methionine</keyword>
<dbReference type="SUPFAM" id="SSF53335">
    <property type="entry name" value="S-adenosyl-L-methionine-dependent methyltransferases"/>
    <property type="match status" value="1"/>
</dbReference>
<sequence>MSQLTITDRAYQNSNLFSSHYLDERIRHRPEWDCDSEAEEAMSELQSLYQLEGDLVEGYKEDALIDNWIDEVLDILGYGTQVETTLPEGHGYVDILLFENEEKRRDAALVNIDTDDTTDLFNQGIGIVEAKQWDADFNVRFSEQRPYRDASHQVKHYLENVGDIEWGILTNGRKWRLYGTKDYETKTYYEVDLPELLSQGDLEQFKYFYLFFRPEALRGASGSTFLEKVWSESETASQQLGEDLQDNVFTALRVLGHGFIESNNLDIDPDNTDGLNELKEQSLVLLYRLMFVLYAESRNLIHPEGQDAIKEYENNFSLDQLRLEIHDTIGEVDQGFENEYSEHSTTMWRRLEDLFRLIDKGEESLGIPPYNGGLFDRENHTFLAENSVSNRHLAEVIYRLSTTENSEGRYVLADYADLDTRHLGSVYEGLLEHQFRIAPEDYAAVEEDGGQVWKPATEVTVADAVETVPEDSLYVVNDEGERKATGAYYTPDYVVTHIVEETVDPLVNEVREDLIEQGFEPGTQEYLGPFLRHVTDLKILDPAMGSGHFLTRATGYLTEQVMNEVREIETEMGVAFDEQHIRREIAKECIYGVDLNGMAVELAKLSMWLDTLAADRPLAFLDHHLKTGNSLIGSDVTEVLSNGSPNNDDGQITLTQAWAIVRQKTLEHVMERMQELLEIDNETLEDVKSMEEIYDQIRDDPLYQRLFKLTNVHTAERFDLDVPQDAYEQMAAAIDDDDKWSEIQEKDWFKSAQALNSDTVFFHWELEYPEVFFDEEGEKRDNAGFDAVIGNPPYSPIQRLPKQFTGYFKSVYDTAIGNYDLYVLFIEKGADLLNNEGKFGYIIPNKVFQVDYGEALRNKLATNKQISGIADFGSNQVFAGAATTYTTLLFLEGQEQEEAFPHWKLEDDSDPGTIRELEDSDEWDKNTFENESLSGESWNFHRREIQTIINKAESKAQPLEEIAAAIGRGTSSGDDSVFELQKEDQHNSITVCTSDAKSETFNIETEVLRKPIHSTDFGKYTFTDPEDKCLIWPYDSDYNLIPEDEFSTNYPQAWSYLEENRDLLEDRADYSYWYDYSAPRNLSIHDEAELLIPLLADSPSFSKYPEPQSDYILMASGGFAISLVEDTDYSELYVLSLINSNLLFMCLQSISNVFRGGYITCTKQYFQQLPIREIQFNTPEAERKSLLENAISAYESALETGDTSEVLSLVEQHINENSTDVIHDLLAYFAQEITDLNSQYQNCNLSLLDHLGSYSDGQTLSEVGLSQPPAGSSDSILTDTAEDREKLKVGTVEVVRESPTSIEIQLTARYKPEDEEEGDYETDQWGYTETDLKPALQITDLSETEADLIEEFVPVAISEAGGFANFRETATKTNSLVDRLRKLTLPEISDIESGLDSYLQVKDHADELEQKIDRTNDLINEIVYELYKLTDEEIEIVEETAKQKE</sequence>
<feature type="domain" description="Type II methyltransferase M.TaqI-like" evidence="7">
    <location>
        <begin position="588"/>
        <end position="878"/>
    </location>
</feature>
<dbReference type="InterPro" id="IPR029063">
    <property type="entry name" value="SAM-dependent_MTases_sf"/>
</dbReference>
<evidence type="ECO:0000313" key="9">
    <source>
        <dbReference type="Proteomes" id="UP000011554"/>
    </source>
</evidence>
<dbReference type="PANTHER" id="PTHR33841:SF1">
    <property type="entry name" value="DNA METHYLTRANSFERASE A"/>
    <property type="match status" value="1"/>
</dbReference>
<dbReference type="EC" id="2.1.1.72" evidence="1"/>
<keyword evidence="2" id="KW-0489">Methyltransferase</keyword>
<name>M0AFY7_NATA1</name>
<dbReference type="GO" id="GO:0003676">
    <property type="term" value="F:nucleic acid binding"/>
    <property type="evidence" value="ECO:0007669"/>
    <property type="project" value="InterPro"/>
</dbReference>
<evidence type="ECO:0000256" key="6">
    <source>
        <dbReference type="SAM" id="Coils"/>
    </source>
</evidence>
<dbReference type="eggNOG" id="arCOG04814">
    <property type="taxonomic scope" value="Archaea"/>
</dbReference>
<dbReference type="PATRIC" id="fig|29540.5.peg.4145"/>
<evidence type="ECO:0000256" key="2">
    <source>
        <dbReference type="ARBA" id="ARBA00022603"/>
    </source>
</evidence>
<keyword evidence="6" id="KW-0175">Coiled coil</keyword>
<keyword evidence="3" id="KW-0808">Transferase</keyword>
<dbReference type="GO" id="GO:0032259">
    <property type="term" value="P:methylation"/>
    <property type="evidence" value="ECO:0007669"/>
    <property type="project" value="UniProtKB-KW"/>
</dbReference>